<dbReference type="InterPro" id="IPR029044">
    <property type="entry name" value="Nucleotide-diphossugar_trans"/>
</dbReference>
<proteinExistence type="predicted"/>
<dbReference type="RefSeq" id="WP_093255050.1">
    <property type="nucleotide sequence ID" value="NZ_FNQM01000012.1"/>
</dbReference>
<dbReference type="OrthoDB" id="9790710at2"/>
<accession>A0A1H4E7E1</accession>
<evidence type="ECO:0000313" key="2">
    <source>
        <dbReference type="EMBL" id="SEA80719.1"/>
    </source>
</evidence>
<evidence type="ECO:0000313" key="3">
    <source>
        <dbReference type="Proteomes" id="UP000198703"/>
    </source>
</evidence>
<protein>
    <recommendedName>
        <fullName evidence="4">Glycosyl transferase family 2</fullName>
    </recommendedName>
</protein>
<reference evidence="2 3" key="1">
    <citation type="submission" date="2016-10" db="EMBL/GenBank/DDBJ databases">
        <authorList>
            <person name="de Groot N.N."/>
        </authorList>
    </citation>
    <scope>NUCLEOTIDE SEQUENCE [LARGE SCALE GENOMIC DNA]</scope>
    <source>
        <strain evidence="2 3">DSM 15345</strain>
    </source>
</reference>
<gene>
    <name evidence="2" type="ORF">SAMN05444370_11280</name>
</gene>
<evidence type="ECO:0008006" key="4">
    <source>
        <dbReference type="Google" id="ProtNLM"/>
    </source>
</evidence>
<dbReference type="AlphaFoldDB" id="A0A1H4E7E1"/>
<organism evidence="2 3">
    <name type="scientific">Rubrimonas cliftonensis</name>
    <dbReference type="NCBI Taxonomy" id="89524"/>
    <lineage>
        <taxon>Bacteria</taxon>
        <taxon>Pseudomonadati</taxon>
        <taxon>Pseudomonadota</taxon>
        <taxon>Alphaproteobacteria</taxon>
        <taxon>Rhodobacterales</taxon>
        <taxon>Paracoccaceae</taxon>
        <taxon>Rubrimonas</taxon>
    </lineage>
</organism>
<feature type="region of interest" description="Disordered" evidence="1">
    <location>
        <begin position="278"/>
        <end position="313"/>
    </location>
</feature>
<dbReference type="SUPFAM" id="SSF53448">
    <property type="entry name" value="Nucleotide-diphospho-sugar transferases"/>
    <property type="match status" value="1"/>
</dbReference>
<dbReference type="Gene3D" id="3.90.550.10">
    <property type="entry name" value="Spore Coat Polysaccharide Biosynthesis Protein SpsA, Chain A"/>
    <property type="match status" value="1"/>
</dbReference>
<dbReference type="STRING" id="89524.SAMN05444370_11280"/>
<name>A0A1H4E7E1_9RHOB</name>
<dbReference type="EMBL" id="FNQM01000012">
    <property type="protein sequence ID" value="SEA80719.1"/>
    <property type="molecule type" value="Genomic_DNA"/>
</dbReference>
<sequence length="313" mass="34275">MATGSKGLRAQRNRGIARAAAHCGFQVFFDDDFVPSRFALEGVTRCFHANPDVAGITGVVLADGITGPGISGAEAERIVAAYGAERAGPDAGVLRERPSLYGCNMAFRQGMVEGMVFEERLPLYGWQEDVDVSMRARARGRMVVAAGFVGVHCGVKAGREKRGQRLGYSQIANPIYLVRKGVMPRREAARLCLRNLLANHGKLLTPEPRVDRRGRTLGNWKALRDWTAGRLHPERIMEICPPFSRIAGSRRRDQDEPKPVAERLDAIAERCARSVVAGGFPGREPSSVTPFSQARRSRSRETDALHGSTRTAL</sequence>
<dbReference type="Proteomes" id="UP000198703">
    <property type="component" value="Unassembled WGS sequence"/>
</dbReference>
<evidence type="ECO:0000256" key="1">
    <source>
        <dbReference type="SAM" id="MobiDB-lite"/>
    </source>
</evidence>
<keyword evidence="3" id="KW-1185">Reference proteome</keyword>